<keyword evidence="3" id="KW-1185">Reference proteome</keyword>
<organism evidence="2 3">
    <name type="scientific">Eumeta variegata</name>
    <name type="common">Bagworm moth</name>
    <name type="synonym">Eumeta japonica</name>
    <dbReference type="NCBI Taxonomy" id="151549"/>
    <lineage>
        <taxon>Eukaryota</taxon>
        <taxon>Metazoa</taxon>
        <taxon>Ecdysozoa</taxon>
        <taxon>Arthropoda</taxon>
        <taxon>Hexapoda</taxon>
        <taxon>Insecta</taxon>
        <taxon>Pterygota</taxon>
        <taxon>Neoptera</taxon>
        <taxon>Endopterygota</taxon>
        <taxon>Lepidoptera</taxon>
        <taxon>Glossata</taxon>
        <taxon>Ditrysia</taxon>
        <taxon>Tineoidea</taxon>
        <taxon>Psychidae</taxon>
        <taxon>Oiketicinae</taxon>
        <taxon>Eumeta</taxon>
    </lineage>
</organism>
<gene>
    <name evidence="2" type="ORF">EVAR_42716_1</name>
</gene>
<dbReference type="AlphaFoldDB" id="A0A4C1X0P9"/>
<dbReference type="EMBL" id="BGZK01000694">
    <property type="protein sequence ID" value="GBP56522.1"/>
    <property type="molecule type" value="Genomic_DNA"/>
</dbReference>
<accession>A0A4C1X0P9</accession>
<dbReference type="Proteomes" id="UP000299102">
    <property type="component" value="Unassembled WGS sequence"/>
</dbReference>
<evidence type="ECO:0000313" key="2">
    <source>
        <dbReference type="EMBL" id="GBP56522.1"/>
    </source>
</evidence>
<reference evidence="2 3" key="1">
    <citation type="journal article" date="2019" name="Commun. Biol.">
        <title>The bagworm genome reveals a unique fibroin gene that provides high tensile strength.</title>
        <authorList>
            <person name="Kono N."/>
            <person name="Nakamura H."/>
            <person name="Ohtoshi R."/>
            <person name="Tomita M."/>
            <person name="Numata K."/>
            <person name="Arakawa K."/>
        </authorList>
    </citation>
    <scope>NUCLEOTIDE SEQUENCE [LARGE SCALE GENOMIC DNA]</scope>
</reference>
<proteinExistence type="predicted"/>
<name>A0A4C1X0P9_EUMVA</name>
<feature type="compositionally biased region" description="Low complexity" evidence="1">
    <location>
        <begin position="241"/>
        <end position="265"/>
    </location>
</feature>
<comment type="caution">
    <text evidence="2">The sequence shown here is derived from an EMBL/GenBank/DDBJ whole genome shotgun (WGS) entry which is preliminary data.</text>
</comment>
<sequence>MKPPTEAVTGLKRTVPRSWETRGHTWVRGFNSSTVEIHPLTIFLFPISRFIKSPAPARCGRGWWLNVISWHGACGLIVLEEEEEEEKPAVSVARPGVVRRGKLTLKRRGPRTARALATAVSGKAPVKRGGFGVQALHAGPMRVGGRDCTGTDRLACLQRTELQNNNLKAEIFERKQYNKSPITLNKTDNYNLLAVPPASLEYDGGCIKDVGCGDGGCAMHQDGEDGIFRQRHDNEVGAPLGGRRVSSAASRATSRGPGRSRLTAH</sequence>
<protein>
    <submittedName>
        <fullName evidence="2">Uncharacterized protein</fullName>
    </submittedName>
</protein>
<evidence type="ECO:0000313" key="3">
    <source>
        <dbReference type="Proteomes" id="UP000299102"/>
    </source>
</evidence>
<evidence type="ECO:0000256" key="1">
    <source>
        <dbReference type="SAM" id="MobiDB-lite"/>
    </source>
</evidence>
<feature type="region of interest" description="Disordered" evidence="1">
    <location>
        <begin position="234"/>
        <end position="265"/>
    </location>
</feature>